<evidence type="ECO:0000256" key="4">
    <source>
        <dbReference type="SAM" id="Phobius"/>
    </source>
</evidence>
<sequence length="350" mass="37264">MAEPITAVLLRAAELTAAGKPKKAVDLLRPALVANPEHAEAWCRLAAAHLDAGEPDPALTAAKRALVLGGDPAWAQRLAALALSELGRQQEAVVAARESVRRKPSDWRCQVVLAEVLDADPANRREAIEAAEQAVRLAPHESRAYQVLGDAAARAQDWDTAERAYRAALRLDPGDDEVRANLANLRQQHRPRGVRAGRDGGGLQRRTPETRAAATAIAGAESALWPVLGRVAVMLVGGGLLLLLAGMPTPTPLIGWFSALLVLCCVVVLARFLYNVPRQWRRLLFRLPKLRRLVGVALGVLCLASVFLLLWTVLLALGAHTLQPLVLGVLCAAVGGVLCLVGGALSSGRN</sequence>
<dbReference type="PROSITE" id="PS50005">
    <property type="entry name" value="TPR"/>
    <property type="match status" value="1"/>
</dbReference>
<comment type="caution">
    <text evidence="5">The sequence shown here is derived from an EMBL/GenBank/DDBJ whole genome shotgun (WGS) entry which is preliminary data.</text>
</comment>
<dbReference type="GO" id="GO:0060090">
    <property type="term" value="F:molecular adaptor activity"/>
    <property type="evidence" value="ECO:0007669"/>
    <property type="project" value="TreeGrafter"/>
</dbReference>
<dbReference type="GO" id="GO:0072380">
    <property type="term" value="C:TRC complex"/>
    <property type="evidence" value="ECO:0007669"/>
    <property type="project" value="TreeGrafter"/>
</dbReference>
<reference evidence="5 6" key="2">
    <citation type="submission" date="2019-09" db="EMBL/GenBank/DDBJ databases">
        <authorList>
            <person name="Jin C."/>
        </authorList>
    </citation>
    <scope>NUCLEOTIDE SEQUENCE [LARGE SCALE GENOMIC DNA]</scope>
    <source>
        <strain evidence="5 6">AN110305</strain>
    </source>
</reference>
<feature type="repeat" description="TPR" evidence="3">
    <location>
        <begin position="142"/>
        <end position="175"/>
    </location>
</feature>
<dbReference type="SMART" id="SM00028">
    <property type="entry name" value="TPR"/>
    <property type="match status" value="4"/>
</dbReference>
<feature type="transmembrane region" description="Helical" evidence="4">
    <location>
        <begin position="227"/>
        <end position="247"/>
    </location>
</feature>
<dbReference type="AlphaFoldDB" id="A0A5B2XEY6"/>
<name>A0A5B2XEY6_9PSEU</name>
<evidence type="ECO:0000256" key="1">
    <source>
        <dbReference type="ARBA" id="ARBA00022737"/>
    </source>
</evidence>
<accession>A0A5B2XEY6</accession>
<dbReference type="Pfam" id="PF13432">
    <property type="entry name" value="TPR_16"/>
    <property type="match status" value="1"/>
</dbReference>
<reference evidence="5 6" key="1">
    <citation type="submission" date="2019-09" db="EMBL/GenBank/DDBJ databases">
        <title>Goodfellowia gen. nov., a new genus of the Pseudonocardineae related to Actinoalloteichus, containing Goodfellowia coeruleoviolacea gen. nov., comb. nov. gen. nov., comb. nov.</title>
        <authorList>
            <person name="Labeda D."/>
        </authorList>
    </citation>
    <scope>NUCLEOTIDE SEQUENCE [LARGE SCALE GENOMIC DNA]</scope>
    <source>
        <strain evidence="5 6">AN110305</strain>
    </source>
</reference>
<feature type="transmembrane region" description="Helical" evidence="4">
    <location>
        <begin position="325"/>
        <end position="345"/>
    </location>
</feature>
<dbReference type="RefSeq" id="WP_149850720.1">
    <property type="nucleotide sequence ID" value="NZ_VUOB01000029.1"/>
</dbReference>
<dbReference type="OrthoDB" id="3686302at2"/>
<proteinExistence type="predicted"/>
<gene>
    <name evidence="5" type="ORF">F0L68_17890</name>
</gene>
<protein>
    <submittedName>
        <fullName evidence="5">Tetratricopeptide repeat protein</fullName>
    </submittedName>
</protein>
<feature type="transmembrane region" description="Helical" evidence="4">
    <location>
        <begin position="253"/>
        <end position="274"/>
    </location>
</feature>
<dbReference type="PANTHER" id="PTHR45831:SF2">
    <property type="entry name" value="LD24721P"/>
    <property type="match status" value="1"/>
</dbReference>
<evidence type="ECO:0000313" key="5">
    <source>
        <dbReference type="EMBL" id="KAA2261362.1"/>
    </source>
</evidence>
<organism evidence="5 6">
    <name type="scientific">Solihabitans fulvus</name>
    <dbReference type="NCBI Taxonomy" id="1892852"/>
    <lineage>
        <taxon>Bacteria</taxon>
        <taxon>Bacillati</taxon>
        <taxon>Actinomycetota</taxon>
        <taxon>Actinomycetes</taxon>
        <taxon>Pseudonocardiales</taxon>
        <taxon>Pseudonocardiaceae</taxon>
        <taxon>Solihabitans</taxon>
    </lineage>
</organism>
<evidence type="ECO:0000313" key="6">
    <source>
        <dbReference type="Proteomes" id="UP000323454"/>
    </source>
</evidence>
<dbReference type="Gene3D" id="1.25.40.10">
    <property type="entry name" value="Tetratricopeptide repeat domain"/>
    <property type="match status" value="1"/>
</dbReference>
<keyword evidence="1" id="KW-0677">Repeat</keyword>
<keyword evidence="2 3" id="KW-0802">TPR repeat</keyword>
<keyword evidence="4" id="KW-0812">Transmembrane</keyword>
<evidence type="ECO:0000256" key="3">
    <source>
        <dbReference type="PROSITE-ProRule" id="PRU00339"/>
    </source>
</evidence>
<keyword evidence="4" id="KW-1133">Transmembrane helix</keyword>
<feature type="transmembrane region" description="Helical" evidence="4">
    <location>
        <begin position="294"/>
        <end position="319"/>
    </location>
</feature>
<dbReference type="InterPro" id="IPR047150">
    <property type="entry name" value="SGT"/>
</dbReference>
<dbReference type="InterPro" id="IPR019734">
    <property type="entry name" value="TPR_rpt"/>
</dbReference>
<dbReference type="PANTHER" id="PTHR45831">
    <property type="entry name" value="LD24721P"/>
    <property type="match status" value="1"/>
</dbReference>
<dbReference type="GO" id="GO:0016020">
    <property type="term" value="C:membrane"/>
    <property type="evidence" value="ECO:0007669"/>
    <property type="project" value="TreeGrafter"/>
</dbReference>
<keyword evidence="6" id="KW-1185">Reference proteome</keyword>
<dbReference type="Proteomes" id="UP000323454">
    <property type="component" value="Unassembled WGS sequence"/>
</dbReference>
<dbReference type="SUPFAM" id="SSF48452">
    <property type="entry name" value="TPR-like"/>
    <property type="match status" value="1"/>
</dbReference>
<dbReference type="Pfam" id="PF13428">
    <property type="entry name" value="TPR_14"/>
    <property type="match status" value="1"/>
</dbReference>
<dbReference type="GO" id="GO:0006620">
    <property type="term" value="P:post-translational protein targeting to endoplasmic reticulum membrane"/>
    <property type="evidence" value="ECO:0007669"/>
    <property type="project" value="TreeGrafter"/>
</dbReference>
<dbReference type="InterPro" id="IPR011990">
    <property type="entry name" value="TPR-like_helical_dom_sf"/>
</dbReference>
<dbReference type="EMBL" id="VUOB01000029">
    <property type="protein sequence ID" value="KAA2261362.1"/>
    <property type="molecule type" value="Genomic_DNA"/>
</dbReference>
<keyword evidence="4" id="KW-0472">Membrane</keyword>
<evidence type="ECO:0000256" key="2">
    <source>
        <dbReference type="ARBA" id="ARBA00022803"/>
    </source>
</evidence>